<keyword evidence="2" id="KW-1185">Reference proteome</keyword>
<reference evidence="1" key="1">
    <citation type="submission" date="2025-09" db="UniProtKB">
        <authorList>
            <consortium name="EnsemblPlants"/>
        </authorList>
    </citation>
    <scope>IDENTIFICATION</scope>
</reference>
<organism evidence="1 2">
    <name type="scientific">Avena sativa</name>
    <name type="common">Oat</name>
    <dbReference type="NCBI Taxonomy" id="4498"/>
    <lineage>
        <taxon>Eukaryota</taxon>
        <taxon>Viridiplantae</taxon>
        <taxon>Streptophyta</taxon>
        <taxon>Embryophyta</taxon>
        <taxon>Tracheophyta</taxon>
        <taxon>Spermatophyta</taxon>
        <taxon>Magnoliopsida</taxon>
        <taxon>Liliopsida</taxon>
        <taxon>Poales</taxon>
        <taxon>Poaceae</taxon>
        <taxon>BOP clade</taxon>
        <taxon>Pooideae</taxon>
        <taxon>Poodae</taxon>
        <taxon>Poeae</taxon>
        <taxon>Poeae Chloroplast Group 1 (Aveneae type)</taxon>
        <taxon>Aveninae</taxon>
        <taxon>Avena</taxon>
    </lineage>
</organism>
<dbReference type="EnsemblPlants" id="AVESA.00010b.r2.UnG1402410.1">
    <property type="protein sequence ID" value="AVESA.00010b.r2.UnG1402410.1.CDS.1"/>
    <property type="gene ID" value="AVESA.00010b.r2.UnG1402410"/>
</dbReference>
<proteinExistence type="predicted"/>
<evidence type="ECO:0000313" key="1">
    <source>
        <dbReference type="EnsemblPlants" id="AVESA.00010b.r2.UnG1402410.1.CDS.1"/>
    </source>
</evidence>
<evidence type="ECO:0000313" key="2">
    <source>
        <dbReference type="Proteomes" id="UP001732700"/>
    </source>
</evidence>
<name>A0ACD6AGI8_AVESA</name>
<sequence length="708" mass="80046">MMGIMNQQQQEPINKTAALEALSPFLNNPRRTIIQVEAFTTVVIMLLLLQLILGSFRRQSARPLVQGGTWVAYTLSFPAIAYTLGLMQSSPVKNVMYPIWAVSLLMAAGCTNAVKVYELGDNKQWKRGLFNVYQYAFYVTLISWLLFPYSLDMKKYFHQYFNRLALLKSPAVVISSLGLIVTVTALMGRELACVLVERGYFFSVGRRVAKFMKKPPAQTGPDPATDMMKGYKYPVHFVGFGKDGNVITIDQILRCEGRLLSSATDHSKRLKDTCMAFAGYQLLKQRYYGMALTEECLDETRDFLFKGLLQTEDDYERAFKIVEMELGFCHDHFFTKHAIIFELETAFFCLFLVRIVLIATVVSFVVKSTLSVKTISAIIEVHTKRTDDIITVLILGSILLIEILQAASYLASDWCKVSVICRYVTSSCYQHSAFIEKLISYLSRLAIFGYWKNSIGQYCTAYGSSPDLAGHKLQSAKRAIVRSLISCDGLPTNGEGSLQRNGVFGEFSWALQGQSHSEIMLIWNIASEYCHLSHYESELSEASENVKEAKFNRRVSHSLSRYCAYLMNSVPELLPGNFGDTKLAMDDVEDDFSRALESPSSAYEAIYELQDQEEGYTSIFMRGMQLGKQLEAMPDRAICWKILADFWAENILYIAPTDNVKGHLELLAKGGELLTHIWVLLTHAGVLKINREKDENTMPRRQPSEENV</sequence>
<dbReference type="Proteomes" id="UP001732700">
    <property type="component" value="Unassembled WGS sequence"/>
</dbReference>
<protein>
    <submittedName>
        <fullName evidence="1">Uncharacterized protein</fullName>
    </submittedName>
</protein>
<accession>A0ACD6AGI8</accession>